<gene>
    <name evidence="6" type="ORF">CTB96_03510</name>
</gene>
<name>A0A318A136_9MICO</name>
<dbReference type="NCBIfam" id="NF002003">
    <property type="entry name" value="PRK00802.1-3"/>
    <property type="match status" value="1"/>
</dbReference>
<dbReference type="Gene3D" id="3.10.300.10">
    <property type="entry name" value="Methylpurine-DNA glycosylase (MPG)"/>
    <property type="match status" value="1"/>
</dbReference>
<dbReference type="RefSeq" id="WP_110125515.1">
    <property type="nucleotide sequence ID" value="NZ_QHLY01000005.1"/>
</dbReference>
<dbReference type="PANTHER" id="PTHR10429:SF0">
    <property type="entry name" value="DNA-3-METHYLADENINE GLYCOSYLASE"/>
    <property type="match status" value="1"/>
</dbReference>
<dbReference type="InterPro" id="IPR003180">
    <property type="entry name" value="MPG"/>
</dbReference>
<dbReference type="HAMAP" id="MF_00527">
    <property type="entry name" value="3MGH"/>
    <property type="match status" value="1"/>
</dbReference>
<dbReference type="GO" id="GO:0003677">
    <property type="term" value="F:DNA binding"/>
    <property type="evidence" value="ECO:0007669"/>
    <property type="project" value="InterPro"/>
</dbReference>
<comment type="caution">
    <text evidence="6">The sequence shown here is derived from an EMBL/GenBank/DDBJ whole genome shotgun (WGS) entry which is preliminary data.</text>
</comment>
<evidence type="ECO:0000256" key="2">
    <source>
        <dbReference type="ARBA" id="ARBA00022763"/>
    </source>
</evidence>
<dbReference type="SUPFAM" id="SSF50486">
    <property type="entry name" value="FMT C-terminal domain-like"/>
    <property type="match status" value="1"/>
</dbReference>
<dbReference type="NCBIfam" id="TIGR00567">
    <property type="entry name" value="3mg"/>
    <property type="match status" value="1"/>
</dbReference>
<accession>A0A318A136</accession>
<evidence type="ECO:0000256" key="1">
    <source>
        <dbReference type="ARBA" id="ARBA00009232"/>
    </source>
</evidence>
<reference evidence="6 7" key="1">
    <citation type="submission" date="2018-05" db="EMBL/GenBank/DDBJ databases">
        <title>Genetic diversity of glacier-inhabiting Cryobacterium bacteria in China and description of Cryobacterium mengkeensis sp. nov. and Arthrobacter glacialis sp. nov.</title>
        <authorList>
            <person name="Liu Q."/>
            <person name="Xin Y.-H."/>
        </authorList>
    </citation>
    <scope>NUCLEOTIDE SEQUENCE [LARGE SCALE GENOMIC DNA]</scope>
    <source>
        <strain evidence="6 7">SK-1</strain>
    </source>
</reference>
<evidence type="ECO:0000256" key="3">
    <source>
        <dbReference type="ARBA" id="ARBA00022801"/>
    </source>
</evidence>
<comment type="similarity">
    <text evidence="1 5">Belongs to the DNA glycosylase MPG family.</text>
</comment>
<proteinExistence type="inferred from homology"/>
<keyword evidence="4 5" id="KW-0234">DNA repair</keyword>
<evidence type="ECO:0000256" key="5">
    <source>
        <dbReference type="HAMAP-Rule" id="MF_00527"/>
    </source>
</evidence>
<protein>
    <recommendedName>
        <fullName evidence="5">Putative 3-methyladenine DNA glycosylase</fullName>
        <ecNumber evidence="5">3.2.2.-</ecNumber>
    </recommendedName>
</protein>
<organism evidence="6 7">
    <name type="scientific">Cryobacterium arcticum</name>
    <dbReference type="NCBI Taxonomy" id="670052"/>
    <lineage>
        <taxon>Bacteria</taxon>
        <taxon>Bacillati</taxon>
        <taxon>Actinomycetota</taxon>
        <taxon>Actinomycetes</taxon>
        <taxon>Micrococcales</taxon>
        <taxon>Microbacteriaceae</taxon>
        <taxon>Cryobacterium</taxon>
    </lineage>
</organism>
<dbReference type="EC" id="3.2.2.-" evidence="5"/>
<dbReference type="PANTHER" id="PTHR10429">
    <property type="entry name" value="DNA-3-METHYLADENINE GLYCOSYLASE"/>
    <property type="match status" value="1"/>
</dbReference>
<dbReference type="EMBL" id="QHLY01000005">
    <property type="protein sequence ID" value="PXA71992.1"/>
    <property type="molecule type" value="Genomic_DNA"/>
</dbReference>
<dbReference type="CDD" id="cd00540">
    <property type="entry name" value="AAG"/>
    <property type="match status" value="1"/>
</dbReference>
<dbReference type="Proteomes" id="UP000246722">
    <property type="component" value="Unassembled WGS sequence"/>
</dbReference>
<keyword evidence="3 5" id="KW-0378">Hydrolase</keyword>
<sequence length="220" mass="23875">MRDLTGFHPATRQFFARDSLVVGPELLGTVLARTDADGTVGIRLTEVEAYGGERDPGAHAFRGRTARTASMFGEAGHVYCYFTYGMHHAVNLITGQVGQPYGCLVRAGEVVVGADLARARREAKPRASLLRDWELARGPACVAQSLAATRVNDGDDLIGGEWTLWLPDDHRVLPHETGPRVGLSGPSGDGRAFPWRFWLPGEPSVSAYKPAATRKLRPAR</sequence>
<dbReference type="InterPro" id="IPR011034">
    <property type="entry name" value="Formyl_transferase-like_C_sf"/>
</dbReference>
<evidence type="ECO:0000313" key="7">
    <source>
        <dbReference type="Proteomes" id="UP000246722"/>
    </source>
</evidence>
<keyword evidence="7" id="KW-1185">Reference proteome</keyword>
<dbReference type="InterPro" id="IPR036995">
    <property type="entry name" value="MPG_sf"/>
</dbReference>
<dbReference type="GO" id="GO:0003905">
    <property type="term" value="F:alkylbase DNA N-glycosylase activity"/>
    <property type="evidence" value="ECO:0007669"/>
    <property type="project" value="InterPro"/>
</dbReference>
<dbReference type="Pfam" id="PF02245">
    <property type="entry name" value="Pur_DNA_glyco"/>
    <property type="match status" value="1"/>
</dbReference>
<keyword evidence="2 5" id="KW-0227">DNA damage</keyword>
<evidence type="ECO:0000256" key="4">
    <source>
        <dbReference type="ARBA" id="ARBA00023204"/>
    </source>
</evidence>
<dbReference type="OrthoDB" id="9794313at2"/>
<dbReference type="GO" id="GO:0006284">
    <property type="term" value="P:base-excision repair"/>
    <property type="evidence" value="ECO:0007669"/>
    <property type="project" value="InterPro"/>
</dbReference>
<dbReference type="AlphaFoldDB" id="A0A318A136"/>
<evidence type="ECO:0000313" key="6">
    <source>
        <dbReference type="EMBL" id="PXA71992.1"/>
    </source>
</evidence>